<dbReference type="PRINTS" id="PR00133">
    <property type="entry name" value="GLHYDRLASE3"/>
</dbReference>
<dbReference type="GO" id="GO:0008422">
    <property type="term" value="F:beta-glucosidase activity"/>
    <property type="evidence" value="ECO:0007669"/>
    <property type="project" value="TreeGrafter"/>
</dbReference>
<sequence>MPMTSFEPRKGMTEQEIEKTISLILAEASLAEKVGMMSGKGFFAQYAESGRRWGGHAYRAGGGIERLGVPALYFTDGPRGVSRGNSTCFPCSIARGASFDVALERRIGEVMGIEARAQGANLSGAVCINLLRHPAWGRAQETYGEDSHHLGEMGAALGLGVQAHNVIGTLKHFALNSMENARFKVDVQLDERTLHEIYLPHFKRGVDAGIATVMSAYNKVNGEYVGQDRYLLTDVLRTEWGFDGFVHSDWIRGVYAVYGAAAGLDIENPEPAVFGENLIAAVEAGHVEPTVIDRACRRILTVIYRFASAEDPLPGYDMELVASDAHTRLALESAEKSAVLLENDGVLPFKRGSIARLAVLGRLAAIENTGDTGSSMVRSPYVVTALEGLRRHLGEDAILTADESDIDHAAAVAKDADAVVVVVGCTALEEGEYVPGGLTFGADQKEALEKEGKTAADLPSKGGDREHLSLPAEQVALIEAAASAGKPVVVVIVAGSAVLVEEWRDKASAILQTFYSGMEGGTALARLLFGEANPSGRMPLTVAKSIEDYPFFDRDADAIEYGYWHGYAKFEQEGLVARYPFGFGLSYTRFAYRSLRARVSGDTIHASVGVTNDGDVSGDEVVQLYVGYPGTIKPRAAKALKAFNRVTLAPGETKIVDLAVPLGSLAYRDVATHGWKMEAGEYRIIVARSSADPAPLSAGITL</sequence>
<organism evidence="4 5">
    <name type="scientific">Novosphingobium lindaniclasticum LE124</name>
    <dbReference type="NCBI Taxonomy" id="1096930"/>
    <lineage>
        <taxon>Bacteria</taxon>
        <taxon>Pseudomonadati</taxon>
        <taxon>Pseudomonadota</taxon>
        <taxon>Alphaproteobacteria</taxon>
        <taxon>Sphingomonadales</taxon>
        <taxon>Sphingomonadaceae</taxon>
        <taxon>Novosphingobium</taxon>
    </lineage>
</organism>
<dbReference type="PATRIC" id="fig|1096930.3.peg.1794"/>
<evidence type="ECO:0000256" key="2">
    <source>
        <dbReference type="ARBA" id="ARBA00022801"/>
    </source>
</evidence>
<dbReference type="Pfam" id="PF01915">
    <property type="entry name" value="Glyco_hydro_3_C"/>
    <property type="match status" value="1"/>
</dbReference>
<dbReference type="InterPro" id="IPR017853">
    <property type="entry name" value="GH"/>
</dbReference>
<name>T0HXN1_9SPHN</name>
<protein>
    <recommendedName>
        <fullName evidence="3">Fibronectin type III-like domain-containing protein</fullName>
    </recommendedName>
</protein>
<dbReference type="SUPFAM" id="SSF51445">
    <property type="entry name" value="(Trans)glycosidases"/>
    <property type="match status" value="1"/>
</dbReference>
<dbReference type="InterPro" id="IPR036881">
    <property type="entry name" value="Glyco_hydro_3_C_sf"/>
</dbReference>
<dbReference type="Gene3D" id="3.20.20.300">
    <property type="entry name" value="Glycoside hydrolase, family 3, N-terminal domain"/>
    <property type="match status" value="1"/>
</dbReference>
<keyword evidence="5" id="KW-1185">Reference proteome</keyword>
<dbReference type="PANTHER" id="PTHR42715:SF3">
    <property type="entry name" value="BETA-GLUCOSIDASE B-RELATED"/>
    <property type="match status" value="1"/>
</dbReference>
<dbReference type="PANTHER" id="PTHR42715">
    <property type="entry name" value="BETA-GLUCOSIDASE"/>
    <property type="match status" value="1"/>
</dbReference>
<dbReference type="Pfam" id="PF14310">
    <property type="entry name" value="Fn3-like"/>
    <property type="match status" value="1"/>
</dbReference>
<comment type="similarity">
    <text evidence="1">Belongs to the glycosyl hydrolase 3 family.</text>
</comment>
<dbReference type="InterPro" id="IPR050288">
    <property type="entry name" value="Cellulose_deg_GH3"/>
</dbReference>
<evidence type="ECO:0000259" key="3">
    <source>
        <dbReference type="SMART" id="SM01217"/>
    </source>
</evidence>
<dbReference type="eggNOG" id="COG1472">
    <property type="taxonomic scope" value="Bacteria"/>
</dbReference>
<evidence type="ECO:0000256" key="1">
    <source>
        <dbReference type="ARBA" id="ARBA00005336"/>
    </source>
</evidence>
<evidence type="ECO:0000313" key="4">
    <source>
        <dbReference type="EMBL" id="EQB16833.1"/>
    </source>
</evidence>
<dbReference type="EMBL" id="ATHL01000064">
    <property type="protein sequence ID" value="EQB16833.1"/>
    <property type="molecule type" value="Genomic_DNA"/>
</dbReference>
<reference evidence="4 5" key="1">
    <citation type="journal article" date="2013" name="Genome Announc.">
        <title>Genome Sequence of Novosphingobium lindaniclasticum LE124T, Isolated from a Hexachlorocyclohexane Dumpsite.</title>
        <authorList>
            <person name="Saxena A."/>
            <person name="Nayyar N."/>
            <person name="Sangwan N."/>
            <person name="Kumari R."/>
            <person name="Khurana J.P."/>
            <person name="Lal R."/>
        </authorList>
    </citation>
    <scope>NUCLEOTIDE SEQUENCE [LARGE SCALE GENOMIC DNA]</scope>
    <source>
        <strain evidence="4 5">LE124</strain>
    </source>
</reference>
<dbReference type="Proteomes" id="UP000015527">
    <property type="component" value="Unassembled WGS sequence"/>
</dbReference>
<dbReference type="Gene3D" id="2.60.40.10">
    <property type="entry name" value="Immunoglobulins"/>
    <property type="match status" value="1"/>
</dbReference>
<dbReference type="SUPFAM" id="SSF52279">
    <property type="entry name" value="Beta-D-glucan exohydrolase, C-terminal domain"/>
    <property type="match status" value="1"/>
</dbReference>
<dbReference type="InterPro" id="IPR026891">
    <property type="entry name" value="Fn3-like"/>
</dbReference>
<dbReference type="SMART" id="SM01217">
    <property type="entry name" value="Fn3_like"/>
    <property type="match status" value="1"/>
</dbReference>
<gene>
    <name evidence="4" type="ORF">L284_09060</name>
</gene>
<keyword evidence="2" id="KW-0378">Hydrolase</keyword>
<dbReference type="InterPro" id="IPR001764">
    <property type="entry name" value="Glyco_hydro_3_N"/>
</dbReference>
<feature type="domain" description="Fibronectin type III-like" evidence="3">
    <location>
        <begin position="620"/>
        <end position="690"/>
    </location>
</feature>
<accession>T0HXN1</accession>
<dbReference type="InterPro" id="IPR013783">
    <property type="entry name" value="Ig-like_fold"/>
</dbReference>
<dbReference type="InterPro" id="IPR002772">
    <property type="entry name" value="Glyco_hydro_3_C"/>
</dbReference>
<dbReference type="GO" id="GO:0009251">
    <property type="term" value="P:glucan catabolic process"/>
    <property type="evidence" value="ECO:0007669"/>
    <property type="project" value="TreeGrafter"/>
</dbReference>
<comment type="caution">
    <text evidence="4">The sequence shown here is derived from an EMBL/GenBank/DDBJ whole genome shotgun (WGS) entry which is preliminary data.</text>
</comment>
<dbReference type="InterPro" id="IPR036962">
    <property type="entry name" value="Glyco_hydro_3_N_sf"/>
</dbReference>
<dbReference type="AlphaFoldDB" id="T0HXN1"/>
<proteinExistence type="inferred from homology"/>
<dbReference type="Pfam" id="PF00933">
    <property type="entry name" value="Glyco_hydro_3"/>
    <property type="match status" value="1"/>
</dbReference>
<dbReference type="Gene3D" id="3.40.50.1700">
    <property type="entry name" value="Glycoside hydrolase family 3 C-terminal domain"/>
    <property type="match status" value="1"/>
</dbReference>
<evidence type="ECO:0000313" key="5">
    <source>
        <dbReference type="Proteomes" id="UP000015527"/>
    </source>
</evidence>